<evidence type="ECO:0000256" key="2">
    <source>
        <dbReference type="SAM" id="Phobius"/>
    </source>
</evidence>
<evidence type="ECO:0000313" key="4">
    <source>
        <dbReference type="Proteomes" id="UP000001946"/>
    </source>
</evidence>
<evidence type="ECO:0000313" key="3">
    <source>
        <dbReference type="EMBL" id="BAE83934.1"/>
    </source>
</evidence>
<accession>Q24VK8</accession>
<dbReference type="HOGENOM" id="CLU_1406765_0_0_9"/>
<reference evidence="3 4" key="1">
    <citation type="journal article" date="2006" name="J. Bacteriol.">
        <title>Complete genome sequence of the dehalorespiring bacterium Desulfitobacterium hafniense Y51 and comparison with Dehalococcoides ethenogenes 195.</title>
        <authorList>
            <person name="Nonaka H."/>
            <person name="Keresztes G."/>
            <person name="Shinoda Y."/>
            <person name="Ikenaga Y."/>
            <person name="Abe M."/>
            <person name="Naito K."/>
            <person name="Inatomi K."/>
            <person name="Furukawa K."/>
            <person name="Inui M."/>
            <person name="Yukawa H."/>
        </authorList>
    </citation>
    <scope>NUCLEOTIDE SEQUENCE [LARGE SCALE GENOMIC DNA]</scope>
    <source>
        <strain evidence="3 4">Y51</strain>
    </source>
</reference>
<gene>
    <name evidence="3" type="ordered locus">DSY2145</name>
</gene>
<dbReference type="EMBL" id="AP008230">
    <property type="protein sequence ID" value="BAE83934.1"/>
    <property type="molecule type" value="Genomic_DNA"/>
</dbReference>
<keyword evidence="4" id="KW-1185">Reference proteome</keyword>
<dbReference type="KEGG" id="dsy:DSY2145"/>
<dbReference type="Proteomes" id="UP000001946">
    <property type="component" value="Chromosome"/>
</dbReference>
<dbReference type="AlphaFoldDB" id="Q24VK8"/>
<keyword evidence="2" id="KW-0812">Transmembrane</keyword>
<feature type="coiled-coil region" evidence="1">
    <location>
        <begin position="37"/>
        <end position="75"/>
    </location>
</feature>
<organism evidence="3 4">
    <name type="scientific">Desulfitobacterium hafniense (strain Y51)</name>
    <dbReference type="NCBI Taxonomy" id="138119"/>
    <lineage>
        <taxon>Bacteria</taxon>
        <taxon>Bacillati</taxon>
        <taxon>Bacillota</taxon>
        <taxon>Clostridia</taxon>
        <taxon>Eubacteriales</taxon>
        <taxon>Desulfitobacteriaceae</taxon>
        <taxon>Desulfitobacterium</taxon>
    </lineage>
</organism>
<keyword evidence="1" id="KW-0175">Coiled coil</keyword>
<evidence type="ECO:0000256" key="1">
    <source>
        <dbReference type="SAM" id="Coils"/>
    </source>
</evidence>
<sequence length="200" mass="22793">MELGEFGMKISQKTIVIVLLLLTIGLGIALVIQSSAKNELASQLRKATAEVDQRVEEILDERKAAREKHQDAQDKLYQAVSLCGAYDSFFVNSAKNWGIELPLYEYDLKDQEIVEKAEAYIQSQINPEQELIYKMGPVTQKENGDYIVKFITYNKLGLDTHLNRDPADLDKDLAKITRIMLIPLKGYSLKYSDGHFEYWG</sequence>
<keyword evidence="2" id="KW-0472">Membrane</keyword>
<keyword evidence="2" id="KW-1133">Transmembrane helix</keyword>
<feature type="transmembrane region" description="Helical" evidence="2">
    <location>
        <begin position="15"/>
        <end position="36"/>
    </location>
</feature>
<proteinExistence type="predicted"/>
<protein>
    <submittedName>
        <fullName evidence="3">Uncharacterized protein</fullName>
    </submittedName>
</protein>
<name>Q24VK8_DESHY</name>